<name>A0AAD6NHQ1_DREDA</name>
<evidence type="ECO:0000313" key="3">
    <source>
        <dbReference type="EMBL" id="KAJ6258577.1"/>
    </source>
</evidence>
<feature type="domain" description="Fe2OG dioxygenase" evidence="2">
    <location>
        <begin position="171"/>
        <end position="266"/>
    </location>
</feature>
<dbReference type="InterPro" id="IPR005123">
    <property type="entry name" value="Oxoglu/Fe-dep_dioxygenase_dom"/>
</dbReference>
<reference evidence="3" key="1">
    <citation type="submission" date="2023-01" db="EMBL/GenBank/DDBJ databases">
        <title>The chitinases involved in constricting ring structure development in the nematode-trapping fungus Drechslerella dactyloides.</title>
        <authorList>
            <person name="Wang R."/>
            <person name="Zhang L."/>
            <person name="Tang P."/>
            <person name="Li S."/>
            <person name="Liang L."/>
        </authorList>
    </citation>
    <scope>NUCLEOTIDE SEQUENCE</scope>
    <source>
        <strain evidence="3">YMF1.00031</strain>
    </source>
</reference>
<feature type="region of interest" description="Disordered" evidence="1">
    <location>
        <begin position="1"/>
        <end position="23"/>
    </location>
</feature>
<dbReference type="PROSITE" id="PS51471">
    <property type="entry name" value="FE2OG_OXY"/>
    <property type="match status" value="1"/>
</dbReference>
<feature type="compositionally biased region" description="Acidic residues" evidence="1">
    <location>
        <begin position="347"/>
        <end position="371"/>
    </location>
</feature>
<evidence type="ECO:0000256" key="1">
    <source>
        <dbReference type="SAM" id="MobiDB-lite"/>
    </source>
</evidence>
<dbReference type="PANTHER" id="PTHR33099:SF7">
    <property type="entry name" value="MYND-TYPE DOMAIN-CONTAINING PROTEIN"/>
    <property type="match status" value="1"/>
</dbReference>
<accession>A0AAD6NHQ1</accession>
<evidence type="ECO:0000313" key="4">
    <source>
        <dbReference type="Proteomes" id="UP001221413"/>
    </source>
</evidence>
<evidence type="ECO:0000259" key="2">
    <source>
        <dbReference type="PROSITE" id="PS51471"/>
    </source>
</evidence>
<comment type="caution">
    <text evidence="3">The sequence shown here is derived from an EMBL/GenBank/DDBJ whole genome shotgun (WGS) entry which is preliminary data.</text>
</comment>
<sequence length="977" mass="110660">MDDIMDDVLSSASDSWEDDDDDELMIDGDIAGVRYEYPRDRQEEGGDVDVTLELELYQMLQNASSHYEGTFAFSSQYSAAPNPGLKVAGLGGSALSLPITPETASALSKLGDVSPFGKGEKTLIDPEVRRSRQLDPSSVELENPAFSEWLNDQVLPEMTKALGISSDMEPKLNLYKLLIYERGDHFKAHRDSPKEDGMIGTVVVVLPSVFEGGVITLTHGDEVKTFDFAPTGKYNTTVAAWYSDVKHAVEEIKSGYRIALVYNLIVGQGSISVKDTAVNSDFLEVLQRFKETTEPVAFILNNKYSLSQRRQGFKGEDRYIVSNVVNAINRVGGISLCCGDLEFRISEDEDEDEDDEDDEDDENCEHSDEDGSETKKVVKKPPPDFSKLKNSSRLTLSNLEHVAGTYRHFTKELIWKGKMYSLGPELVDLSPFNQEEEETGNEGVIFHSWYRTSCIVLWPTSEAKSIMEQTADPSLPWDDFLSIVTKRTAPQEAQLKNQIEFTKAKLLIERCICNPPEDHRVKQAGMLVYTKLQNLPSEFVFEIGEKELLRCANLLAQDIGLVEKPKPSRLGLLRLLKLKTLFPKDIQFSFNRTVNEFLGSRSVGLSPEDILEFLEVYEESSVGMLRQFLHSVFKAHPNVDLLQDVYALATERCPKDSYIRDVLSQALLYEYHEYIIEGIKEHFATSYEKRDLFLIPGFNPELFEYSGLGLTGKEVKTSSTTKPYAKSFKDKLIGYFEFLADLPAPHRARLLSLFYDSMKFPKRQLSNHEDYERNRDMCTRHLTAATEIIKLASANAALEKITGVAALRESVIEAVLVMHPMNKPEAPSYYLPAHTSSGCTHKGSGCSVCGVLNQFLQSNTESEFVIDVNGDEELEHYQLLERELTPHRYMIGRGPAVSYPYDYAISVRYDRPYYGTTGHFEVTKKALRDYKELKEKHDKNIKRRKELFESIGEEMDSHWRIKREIDGSHDIPDMQLD</sequence>
<organism evidence="3 4">
    <name type="scientific">Drechslerella dactyloides</name>
    <name type="common">Nematode-trapping fungus</name>
    <name type="synonym">Arthrobotrys dactyloides</name>
    <dbReference type="NCBI Taxonomy" id="74499"/>
    <lineage>
        <taxon>Eukaryota</taxon>
        <taxon>Fungi</taxon>
        <taxon>Dikarya</taxon>
        <taxon>Ascomycota</taxon>
        <taxon>Pezizomycotina</taxon>
        <taxon>Orbiliomycetes</taxon>
        <taxon>Orbiliales</taxon>
        <taxon>Orbiliaceae</taxon>
        <taxon>Drechslerella</taxon>
    </lineage>
</organism>
<dbReference type="PANTHER" id="PTHR33099">
    <property type="entry name" value="FE2OG DIOXYGENASE DOMAIN-CONTAINING PROTEIN"/>
    <property type="match status" value="1"/>
</dbReference>
<keyword evidence="4" id="KW-1185">Reference proteome</keyword>
<dbReference type="AlphaFoldDB" id="A0AAD6NHQ1"/>
<dbReference type="Pfam" id="PF13640">
    <property type="entry name" value="2OG-FeII_Oxy_3"/>
    <property type="match status" value="1"/>
</dbReference>
<dbReference type="Proteomes" id="UP001221413">
    <property type="component" value="Unassembled WGS sequence"/>
</dbReference>
<feature type="region of interest" description="Disordered" evidence="1">
    <location>
        <begin position="347"/>
        <end position="386"/>
    </location>
</feature>
<protein>
    <recommendedName>
        <fullName evidence="2">Fe2OG dioxygenase domain-containing protein</fullName>
    </recommendedName>
</protein>
<dbReference type="InterPro" id="IPR044862">
    <property type="entry name" value="Pro_4_hyd_alph_FE2OG_OXY"/>
</dbReference>
<dbReference type="Gene3D" id="2.60.120.620">
    <property type="entry name" value="q2cbj1_9rhob like domain"/>
    <property type="match status" value="1"/>
</dbReference>
<dbReference type="EMBL" id="JAQGDS010000008">
    <property type="protein sequence ID" value="KAJ6258577.1"/>
    <property type="molecule type" value="Genomic_DNA"/>
</dbReference>
<proteinExistence type="predicted"/>
<gene>
    <name evidence="3" type="ORF">Dda_6623</name>
</gene>